<evidence type="ECO:0000313" key="4">
    <source>
        <dbReference type="Proteomes" id="UP000644727"/>
    </source>
</evidence>
<evidence type="ECO:0000256" key="2">
    <source>
        <dbReference type="SAM" id="Phobius"/>
    </source>
</evidence>
<feature type="compositionally biased region" description="Basic and acidic residues" evidence="1">
    <location>
        <begin position="1"/>
        <end position="22"/>
    </location>
</feature>
<dbReference type="RefSeq" id="WP_193865510.1">
    <property type="nucleotide sequence ID" value="NZ_JADEYR010000004.1"/>
</dbReference>
<feature type="region of interest" description="Disordered" evidence="1">
    <location>
        <begin position="1"/>
        <end position="30"/>
    </location>
</feature>
<keyword evidence="4" id="KW-1185">Reference proteome</keyword>
<sequence>MTQHDPAPHDATEQDPAPHDATEQGPARTTVYVRGRRTPTLAFWVVLALVVPAVVALIAAPLLGVGGAGGILAFTFIAVLSIGVPLAALAALVDLILERRRRR</sequence>
<comment type="caution">
    <text evidence="3">The sequence shown here is derived from an EMBL/GenBank/DDBJ whole genome shotgun (WGS) entry which is preliminary data.</text>
</comment>
<keyword evidence="2" id="KW-0472">Membrane</keyword>
<reference evidence="3 4" key="1">
    <citation type="submission" date="2020-10" db="EMBL/GenBank/DDBJ databases">
        <title>Draft genome and description of Brachybacterium epidermidis sp nov.</title>
        <authorList>
            <person name="Boxberger M."/>
            <person name="La Scola B."/>
        </authorList>
    </citation>
    <scope>NUCLEOTIDE SEQUENCE [LARGE SCALE GENOMIC DNA]</scope>
    <source>
        <strain evidence="3 4">Marseille-Q2903</strain>
    </source>
</reference>
<keyword evidence="2" id="KW-0812">Transmembrane</keyword>
<dbReference type="EMBL" id="JADEYR010000004">
    <property type="protein sequence ID" value="MBE9403769.1"/>
    <property type="molecule type" value="Genomic_DNA"/>
</dbReference>
<organism evidence="3 4">
    <name type="scientific">Brachybacterium epidermidis</name>
    <dbReference type="NCBI Taxonomy" id="2781983"/>
    <lineage>
        <taxon>Bacteria</taxon>
        <taxon>Bacillati</taxon>
        <taxon>Actinomycetota</taxon>
        <taxon>Actinomycetes</taxon>
        <taxon>Micrococcales</taxon>
        <taxon>Dermabacteraceae</taxon>
        <taxon>Brachybacterium</taxon>
    </lineage>
</organism>
<feature type="transmembrane region" description="Helical" evidence="2">
    <location>
        <begin position="41"/>
        <end position="65"/>
    </location>
</feature>
<feature type="transmembrane region" description="Helical" evidence="2">
    <location>
        <begin position="71"/>
        <end position="97"/>
    </location>
</feature>
<name>A0ABR9W013_9MICO</name>
<proteinExistence type="predicted"/>
<keyword evidence="2" id="KW-1133">Transmembrane helix</keyword>
<accession>A0ABR9W013</accession>
<evidence type="ECO:0000313" key="3">
    <source>
        <dbReference type="EMBL" id="MBE9403769.1"/>
    </source>
</evidence>
<evidence type="ECO:0000256" key="1">
    <source>
        <dbReference type="SAM" id="MobiDB-lite"/>
    </source>
</evidence>
<protein>
    <submittedName>
        <fullName evidence="3">Uncharacterized protein</fullName>
    </submittedName>
</protein>
<gene>
    <name evidence="3" type="ORF">IOE58_06075</name>
</gene>
<dbReference type="Proteomes" id="UP000644727">
    <property type="component" value="Unassembled WGS sequence"/>
</dbReference>